<evidence type="ECO:0000313" key="2">
    <source>
        <dbReference type="EMBL" id="EIJ38644.1"/>
    </source>
</evidence>
<keyword evidence="1" id="KW-1133">Transmembrane helix</keyword>
<dbReference type="AlphaFoldDB" id="I3C4V1"/>
<accession>I3C4V1</accession>
<organism evidence="2 3">
    <name type="scientific">Galbibacter orientalis DSM 19592</name>
    <dbReference type="NCBI Taxonomy" id="926559"/>
    <lineage>
        <taxon>Bacteria</taxon>
        <taxon>Pseudomonadati</taxon>
        <taxon>Bacteroidota</taxon>
        <taxon>Flavobacteriia</taxon>
        <taxon>Flavobacteriales</taxon>
        <taxon>Flavobacteriaceae</taxon>
        <taxon>Galbibacter</taxon>
    </lineage>
</organism>
<dbReference type="RefSeq" id="WP_008611900.1">
    <property type="nucleotide sequence ID" value="NZ_JH651379.1"/>
</dbReference>
<sequence>MISYNKSQLNTSRPEYKAMIIGFCLFLFIPIIFFSFLIINMEFEEHIIYGEIADFKIISDSLVDTSTHGGDNSVTHLCNIEGLDKIFLKSEIVLIAI</sequence>
<protein>
    <submittedName>
        <fullName evidence="2">Uncharacterized protein</fullName>
    </submittedName>
</protein>
<keyword evidence="1" id="KW-0812">Transmembrane</keyword>
<keyword evidence="1" id="KW-0472">Membrane</keyword>
<evidence type="ECO:0000256" key="1">
    <source>
        <dbReference type="SAM" id="Phobius"/>
    </source>
</evidence>
<dbReference type="Proteomes" id="UP000004690">
    <property type="component" value="Unassembled WGS sequence"/>
</dbReference>
<evidence type="ECO:0000313" key="3">
    <source>
        <dbReference type="Proteomes" id="UP000004690"/>
    </source>
</evidence>
<reference evidence="2 3" key="1">
    <citation type="submission" date="2012-02" db="EMBL/GenBank/DDBJ databases">
        <title>Improved High-Quality Draft genome of Joostella marina DSM 19592.</title>
        <authorList>
            <consortium name="US DOE Joint Genome Institute (JGI-PGF)"/>
            <person name="Lucas S."/>
            <person name="Copeland A."/>
            <person name="Lapidus A."/>
            <person name="Bruce D."/>
            <person name="Goodwin L."/>
            <person name="Pitluck S."/>
            <person name="Peters L."/>
            <person name="Chertkov O."/>
            <person name="Ovchinnikova G."/>
            <person name="Kyrpides N."/>
            <person name="Mavromatis K."/>
            <person name="Detter J.C."/>
            <person name="Han C."/>
            <person name="Land M."/>
            <person name="Hauser L."/>
            <person name="Markowitz V."/>
            <person name="Cheng J.-F."/>
            <person name="Hugenholtz P."/>
            <person name="Woyke T."/>
            <person name="Wu D."/>
            <person name="Tindall B."/>
            <person name="Brambilla E."/>
            <person name="Klenk H.-P."/>
            <person name="Eisen J.A."/>
        </authorList>
    </citation>
    <scope>NUCLEOTIDE SEQUENCE [LARGE SCALE GENOMIC DNA]</scope>
    <source>
        <strain evidence="2 3">DSM 19592</strain>
    </source>
</reference>
<proteinExistence type="predicted"/>
<gene>
    <name evidence="2" type="ORF">JoomaDRAFT_1632</name>
</gene>
<dbReference type="EMBL" id="JH651379">
    <property type="protein sequence ID" value="EIJ38644.1"/>
    <property type="molecule type" value="Genomic_DNA"/>
</dbReference>
<name>I3C4V1_9FLAO</name>
<feature type="transmembrane region" description="Helical" evidence="1">
    <location>
        <begin position="20"/>
        <end position="39"/>
    </location>
</feature>
<dbReference type="HOGENOM" id="CLU_2342994_0_0_10"/>
<keyword evidence="3" id="KW-1185">Reference proteome</keyword>